<dbReference type="PROSITE" id="PS50059">
    <property type="entry name" value="FKBP_PPIASE"/>
    <property type="match status" value="1"/>
</dbReference>
<keyword evidence="11" id="KW-1185">Reference proteome</keyword>
<dbReference type="Pfam" id="PF00254">
    <property type="entry name" value="FKBP_C"/>
    <property type="match status" value="1"/>
</dbReference>
<keyword evidence="5 6" id="KW-0413">Isomerase</keyword>
<proteinExistence type="inferred from homology"/>
<keyword evidence="3 8" id="KW-0732">Signal</keyword>
<dbReference type="InterPro" id="IPR036944">
    <property type="entry name" value="PPIase_FKBP_N_sf"/>
</dbReference>
<dbReference type="Pfam" id="PF01346">
    <property type="entry name" value="FKBP_N"/>
    <property type="match status" value="1"/>
</dbReference>
<evidence type="ECO:0000256" key="6">
    <source>
        <dbReference type="PROSITE-ProRule" id="PRU00277"/>
    </source>
</evidence>
<dbReference type="PRINTS" id="PR01730">
    <property type="entry name" value="INFPOTNTIATR"/>
</dbReference>
<evidence type="ECO:0000256" key="7">
    <source>
        <dbReference type="RuleBase" id="RU003915"/>
    </source>
</evidence>
<evidence type="ECO:0000259" key="9">
    <source>
        <dbReference type="PROSITE" id="PS50059"/>
    </source>
</evidence>
<dbReference type="InterPro" id="IPR046357">
    <property type="entry name" value="PPIase_dom_sf"/>
</dbReference>
<dbReference type="Proteomes" id="UP001431449">
    <property type="component" value="Unassembled WGS sequence"/>
</dbReference>
<dbReference type="SUPFAM" id="SSF54534">
    <property type="entry name" value="FKBP-like"/>
    <property type="match status" value="1"/>
</dbReference>
<dbReference type="PANTHER" id="PTHR43811">
    <property type="entry name" value="FKBP-TYPE PEPTIDYL-PROLYL CIS-TRANS ISOMERASE FKPA"/>
    <property type="match status" value="1"/>
</dbReference>
<evidence type="ECO:0000256" key="1">
    <source>
        <dbReference type="ARBA" id="ARBA00000971"/>
    </source>
</evidence>
<feature type="signal peptide" evidence="8">
    <location>
        <begin position="1"/>
        <end position="19"/>
    </location>
</feature>
<organism evidence="10 11">
    <name type="scientific">Pseudomarimonas salicorniae</name>
    <dbReference type="NCBI Taxonomy" id="2933270"/>
    <lineage>
        <taxon>Bacteria</taxon>
        <taxon>Pseudomonadati</taxon>
        <taxon>Pseudomonadota</taxon>
        <taxon>Gammaproteobacteria</taxon>
        <taxon>Lysobacterales</taxon>
        <taxon>Lysobacteraceae</taxon>
        <taxon>Pseudomarimonas</taxon>
    </lineage>
</organism>
<feature type="chain" id="PRO_5045685696" description="Peptidyl-prolyl cis-trans isomerase" evidence="8">
    <location>
        <begin position="20"/>
        <end position="225"/>
    </location>
</feature>
<dbReference type="Gene3D" id="3.10.50.40">
    <property type="match status" value="1"/>
</dbReference>
<dbReference type="GO" id="GO:0003755">
    <property type="term" value="F:peptidyl-prolyl cis-trans isomerase activity"/>
    <property type="evidence" value="ECO:0007669"/>
    <property type="project" value="UniProtKB-EC"/>
</dbReference>
<evidence type="ECO:0000313" key="10">
    <source>
        <dbReference type="EMBL" id="MCK7595269.1"/>
    </source>
</evidence>
<evidence type="ECO:0000313" key="11">
    <source>
        <dbReference type="Proteomes" id="UP001431449"/>
    </source>
</evidence>
<evidence type="ECO:0000256" key="5">
    <source>
        <dbReference type="ARBA" id="ARBA00023235"/>
    </source>
</evidence>
<comment type="caution">
    <text evidence="10">The sequence shown here is derived from an EMBL/GenBank/DDBJ whole genome shotgun (WGS) entry which is preliminary data.</text>
</comment>
<evidence type="ECO:0000256" key="2">
    <source>
        <dbReference type="ARBA" id="ARBA00006577"/>
    </source>
</evidence>
<accession>A0ABT0GL55</accession>
<dbReference type="EMBL" id="JALNMH010000015">
    <property type="protein sequence ID" value="MCK7595269.1"/>
    <property type="molecule type" value="Genomic_DNA"/>
</dbReference>
<comment type="catalytic activity">
    <reaction evidence="1 6 7">
        <text>[protein]-peptidylproline (omega=180) = [protein]-peptidylproline (omega=0)</text>
        <dbReference type="Rhea" id="RHEA:16237"/>
        <dbReference type="Rhea" id="RHEA-COMP:10747"/>
        <dbReference type="Rhea" id="RHEA-COMP:10748"/>
        <dbReference type="ChEBI" id="CHEBI:83833"/>
        <dbReference type="ChEBI" id="CHEBI:83834"/>
        <dbReference type="EC" id="5.2.1.8"/>
    </reaction>
</comment>
<dbReference type="RefSeq" id="WP_248211094.1">
    <property type="nucleotide sequence ID" value="NZ_JALNMH010000015.1"/>
</dbReference>
<evidence type="ECO:0000256" key="8">
    <source>
        <dbReference type="SAM" id="SignalP"/>
    </source>
</evidence>
<name>A0ABT0GL55_9GAMM</name>
<reference evidence="10" key="1">
    <citation type="submission" date="2022-04" db="EMBL/GenBank/DDBJ databases">
        <title>Lysobacter sp. CAU 1642 isolated from sea sand.</title>
        <authorList>
            <person name="Kim W."/>
        </authorList>
    </citation>
    <scope>NUCLEOTIDE SEQUENCE</scope>
    <source>
        <strain evidence="10">CAU 1642</strain>
    </source>
</reference>
<gene>
    <name evidence="10" type="ORF">M0G41_16540</name>
</gene>
<dbReference type="Gene3D" id="1.10.287.460">
    <property type="entry name" value="Peptidyl-prolyl cis-trans isomerase, FKBP-type, N-terminal domain"/>
    <property type="match status" value="1"/>
</dbReference>
<dbReference type="PANTHER" id="PTHR43811:SF23">
    <property type="entry name" value="FKBP-TYPE 22 KDA PEPTIDYL-PROLYL CIS-TRANS ISOMERASE"/>
    <property type="match status" value="1"/>
</dbReference>
<dbReference type="InterPro" id="IPR000774">
    <property type="entry name" value="PPIase_FKBP_N"/>
</dbReference>
<protein>
    <recommendedName>
        <fullName evidence="7">Peptidyl-prolyl cis-trans isomerase</fullName>
        <ecNumber evidence="7">5.2.1.8</ecNumber>
    </recommendedName>
</protein>
<comment type="similarity">
    <text evidence="2 7">Belongs to the FKBP-type PPIase family.</text>
</comment>
<feature type="domain" description="PPIase FKBP-type" evidence="9">
    <location>
        <begin position="139"/>
        <end position="225"/>
    </location>
</feature>
<evidence type="ECO:0000256" key="3">
    <source>
        <dbReference type="ARBA" id="ARBA00022729"/>
    </source>
</evidence>
<dbReference type="EC" id="5.2.1.8" evidence="7"/>
<dbReference type="InterPro" id="IPR008104">
    <property type="entry name" value="INFPOTNTIATR"/>
</dbReference>
<keyword evidence="4 6" id="KW-0697">Rotamase</keyword>
<dbReference type="InterPro" id="IPR001179">
    <property type="entry name" value="PPIase_FKBP_dom"/>
</dbReference>
<sequence length="225" mass="24513">MLRWTVAVLAAMSMSVAIAQDTTSDKGKLSYAIGYEIGRDFNDKQMDVDIATVIRAIQDGHAKRNPAVSEADMRGALEAMQAKMLEQAKSEFERVSNENKSKSDAFLAQNRAKSGVVALPSGIQYRVIEEGTGARPAPTSDVQIHFRGSLHTGQEFASTYTGNQAVSMKVSENPIPGLREVLPLMKQGSRWEIFLPADQAYGNSPRSPVGPNQAVVFDVKLIEVK</sequence>
<evidence type="ECO:0000256" key="4">
    <source>
        <dbReference type="ARBA" id="ARBA00023110"/>
    </source>
</evidence>